<sequence>MIIVVEQLKDWPDASTPYKIVTAAQFLGSPDHHAAPGTTIINLCRSYKYLSVGYYCSLLAEARRQAVLPSVKTINDLSRKAIYCLDTDELDYALNQSLDHPDDRPMPVEFSMDIYFGTTGYTPLAGLARQIFETFPTPLMRVEFERDEDRRKARTWSSSTTPCRSCAAPTRSTSPT</sequence>
<dbReference type="RefSeq" id="WP_169468170.1">
    <property type="nucleotide sequence ID" value="NZ_JABBGG010000010.1"/>
</dbReference>
<name>A0A848HU35_9BURK</name>
<keyword evidence="4" id="KW-1185">Reference proteome</keyword>
<dbReference type="Proteomes" id="UP000583752">
    <property type="component" value="Unassembled WGS sequence"/>
</dbReference>
<feature type="region of interest" description="Disordered" evidence="1">
    <location>
        <begin position="150"/>
        <end position="176"/>
    </location>
</feature>
<dbReference type="EMBL" id="JABBGG010000010">
    <property type="protein sequence ID" value="NML62823.1"/>
    <property type="molecule type" value="Genomic_DNA"/>
</dbReference>
<dbReference type="Pfam" id="PF14401">
    <property type="entry name" value="RLAN"/>
    <property type="match status" value="1"/>
</dbReference>
<accession>A0A848HU35</accession>
<evidence type="ECO:0000259" key="2">
    <source>
        <dbReference type="Pfam" id="PF14401"/>
    </source>
</evidence>
<dbReference type="InterPro" id="IPR025839">
    <property type="entry name" value="RLAN_dom"/>
</dbReference>
<comment type="caution">
    <text evidence="3">The sequence shown here is derived from an EMBL/GenBank/DDBJ whole genome shotgun (WGS) entry which is preliminary data.</text>
</comment>
<evidence type="ECO:0000313" key="3">
    <source>
        <dbReference type="EMBL" id="NML62823.1"/>
    </source>
</evidence>
<organism evidence="3 4">
    <name type="scientific">Massilia polaris</name>
    <dbReference type="NCBI Taxonomy" id="2728846"/>
    <lineage>
        <taxon>Bacteria</taxon>
        <taxon>Pseudomonadati</taxon>
        <taxon>Pseudomonadota</taxon>
        <taxon>Betaproteobacteria</taxon>
        <taxon>Burkholderiales</taxon>
        <taxon>Oxalobacteraceae</taxon>
        <taxon>Telluria group</taxon>
        <taxon>Massilia</taxon>
    </lineage>
</organism>
<feature type="domain" description="RimK-like ATPgrasp N-terminal" evidence="2">
    <location>
        <begin position="24"/>
        <end position="153"/>
    </location>
</feature>
<proteinExistence type="predicted"/>
<dbReference type="AlphaFoldDB" id="A0A848HU35"/>
<protein>
    <recommendedName>
        <fullName evidence="2">RimK-like ATPgrasp N-terminal domain-containing protein</fullName>
    </recommendedName>
</protein>
<gene>
    <name evidence="3" type="ORF">HHL21_17415</name>
</gene>
<reference evidence="3 4" key="1">
    <citation type="submission" date="2020-04" db="EMBL/GenBank/DDBJ databases">
        <title>Massilia sp. RP-1-19 isolated from soil.</title>
        <authorList>
            <person name="Dahal R.H."/>
        </authorList>
    </citation>
    <scope>NUCLEOTIDE SEQUENCE [LARGE SCALE GENOMIC DNA]</scope>
    <source>
        <strain evidence="3 4">RP-1-19</strain>
    </source>
</reference>
<evidence type="ECO:0000256" key="1">
    <source>
        <dbReference type="SAM" id="MobiDB-lite"/>
    </source>
</evidence>
<evidence type="ECO:0000313" key="4">
    <source>
        <dbReference type="Proteomes" id="UP000583752"/>
    </source>
</evidence>